<dbReference type="KEGG" id="sdd:D9753_02005"/>
<dbReference type="PANTHER" id="PTHR32468:SF0">
    <property type="entry name" value="K(+)_H(+) ANTIPORTER 1"/>
    <property type="match status" value="1"/>
</dbReference>
<feature type="transmembrane region" description="Helical" evidence="7">
    <location>
        <begin position="137"/>
        <end position="161"/>
    </location>
</feature>
<organism evidence="9 10">
    <name type="scientific">Streptomyces dangxiongensis</name>
    <dbReference type="NCBI Taxonomy" id="1442032"/>
    <lineage>
        <taxon>Bacteria</taxon>
        <taxon>Bacillati</taxon>
        <taxon>Actinomycetota</taxon>
        <taxon>Actinomycetes</taxon>
        <taxon>Kitasatosporales</taxon>
        <taxon>Streptomycetaceae</taxon>
        <taxon>Streptomyces</taxon>
    </lineage>
</organism>
<keyword evidence="4 7" id="KW-1133">Transmembrane helix</keyword>
<evidence type="ECO:0000256" key="7">
    <source>
        <dbReference type="SAM" id="Phobius"/>
    </source>
</evidence>
<keyword evidence="2" id="KW-0813">Transport</keyword>
<feature type="transmembrane region" description="Helical" evidence="7">
    <location>
        <begin position="36"/>
        <end position="54"/>
    </location>
</feature>
<dbReference type="Proteomes" id="UP000268329">
    <property type="component" value="Chromosome"/>
</dbReference>
<dbReference type="InterPro" id="IPR050794">
    <property type="entry name" value="CPA2_transporter"/>
</dbReference>
<gene>
    <name evidence="9" type="ORF">D9753_02005</name>
</gene>
<evidence type="ECO:0000313" key="10">
    <source>
        <dbReference type="Proteomes" id="UP000268329"/>
    </source>
</evidence>
<feature type="transmembrane region" description="Helical" evidence="7">
    <location>
        <begin position="6"/>
        <end position="24"/>
    </location>
</feature>
<keyword evidence="10" id="KW-1185">Reference proteome</keyword>
<feature type="transmembrane region" description="Helical" evidence="7">
    <location>
        <begin position="173"/>
        <end position="194"/>
    </location>
</feature>
<keyword evidence="5" id="KW-0406">Ion transport</keyword>
<evidence type="ECO:0000256" key="5">
    <source>
        <dbReference type="ARBA" id="ARBA00023065"/>
    </source>
</evidence>
<protein>
    <submittedName>
        <fullName evidence="9">Integral membrane ion exchanger</fullName>
    </submittedName>
</protein>
<dbReference type="GO" id="GO:0015297">
    <property type="term" value="F:antiporter activity"/>
    <property type="evidence" value="ECO:0007669"/>
    <property type="project" value="InterPro"/>
</dbReference>
<dbReference type="OrthoDB" id="9793589at2"/>
<dbReference type="PANTHER" id="PTHR32468">
    <property type="entry name" value="CATION/H + ANTIPORTER"/>
    <property type="match status" value="1"/>
</dbReference>
<feature type="transmembrane region" description="Helical" evidence="7">
    <location>
        <begin position="312"/>
        <end position="333"/>
    </location>
</feature>
<dbReference type="GO" id="GO:1902600">
    <property type="term" value="P:proton transmembrane transport"/>
    <property type="evidence" value="ECO:0007669"/>
    <property type="project" value="InterPro"/>
</dbReference>
<comment type="subcellular location">
    <subcellularLocation>
        <location evidence="1">Membrane</location>
        <topology evidence="1">Multi-pass membrane protein</topology>
    </subcellularLocation>
</comment>
<evidence type="ECO:0000256" key="4">
    <source>
        <dbReference type="ARBA" id="ARBA00022989"/>
    </source>
</evidence>
<feature type="transmembrane region" description="Helical" evidence="7">
    <location>
        <begin position="383"/>
        <end position="404"/>
    </location>
</feature>
<dbReference type="InterPro" id="IPR038770">
    <property type="entry name" value="Na+/solute_symporter_sf"/>
</dbReference>
<feature type="transmembrane region" description="Helical" evidence="7">
    <location>
        <begin position="102"/>
        <end position="125"/>
    </location>
</feature>
<evidence type="ECO:0000313" key="9">
    <source>
        <dbReference type="EMBL" id="AYN37931.1"/>
    </source>
</evidence>
<dbReference type="AlphaFoldDB" id="A0A3G2J8C9"/>
<evidence type="ECO:0000256" key="1">
    <source>
        <dbReference type="ARBA" id="ARBA00004141"/>
    </source>
</evidence>
<evidence type="ECO:0000259" key="8">
    <source>
        <dbReference type="Pfam" id="PF00999"/>
    </source>
</evidence>
<evidence type="ECO:0000256" key="3">
    <source>
        <dbReference type="ARBA" id="ARBA00022692"/>
    </source>
</evidence>
<feature type="domain" description="Cation/H+ exchanger transmembrane" evidence="8">
    <location>
        <begin position="19"/>
        <end position="401"/>
    </location>
</feature>
<dbReference type="Gene3D" id="1.20.1530.20">
    <property type="match status" value="1"/>
</dbReference>
<proteinExistence type="predicted"/>
<name>A0A3G2J8C9_9ACTN</name>
<feature type="transmembrane region" description="Helical" evidence="7">
    <location>
        <begin position="206"/>
        <end position="224"/>
    </location>
</feature>
<feature type="transmembrane region" description="Helical" evidence="7">
    <location>
        <begin position="245"/>
        <end position="275"/>
    </location>
</feature>
<dbReference type="Pfam" id="PF00999">
    <property type="entry name" value="Na_H_Exchanger"/>
    <property type="match status" value="1"/>
</dbReference>
<keyword evidence="6 7" id="KW-0472">Membrane</keyword>
<dbReference type="GO" id="GO:0016020">
    <property type="term" value="C:membrane"/>
    <property type="evidence" value="ECO:0007669"/>
    <property type="project" value="UniProtKB-SubCell"/>
</dbReference>
<dbReference type="RefSeq" id="WP_121785440.1">
    <property type="nucleotide sequence ID" value="NZ_CP033073.1"/>
</dbReference>
<sequence>MSPDLAVTHLVGASAVILLAAHVGGWVSRRLGQPTIVGQLIAGIALGPSLLSQLPDSVGDTLFPQAIAPMLTGLSQVSLVLFLYVVGYELDLSLLRGRSRTTLTVAAAAFAVPMAVGAGATLLFHGTLEKLGVPHHMPVSSVLFLAVALSITAVPVLVVVVREGGLAGTVPGVIAVSAAGLIDIVGWAVLLGTLMQGKGGESGMSLPVRLLLLVVFVAVMVWPARLLLKRFHRFPGVSAQPRLALLIGFAFTAAWATSALGLHVIFGALLAGVVTPREPDGTMDPELVRSLDSVGSLLLPFFFVVSGRSVAIGALGGTAVAVLTVVTVLAVVAKVGSGALAARVCGLDNRTSLTIGVLLSTRGLTELIALNAGLAAGLLSGPLYTVFVLMAIATTLLTQPLLLLCRRVRAADADPMSSAGPVSAAAPGGR</sequence>
<evidence type="ECO:0000256" key="6">
    <source>
        <dbReference type="ARBA" id="ARBA00023136"/>
    </source>
</evidence>
<accession>A0A3G2J8C9</accession>
<feature type="transmembrane region" description="Helical" evidence="7">
    <location>
        <begin position="66"/>
        <end position="90"/>
    </location>
</feature>
<dbReference type="InterPro" id="IPR006153">
    <property type="entry name" value="Cation/H_exchanger_TM"/>
</dbReference>
<dbReference type="EMBL" id="CP033073">
    <property type="protein sequence ID" value="AYN37931.1"/>
    <property type="molecule type" value="Genomic_DNA"/>
</dbReference>
<reference evidence="9 10" key="1">
    <citation type="submission" date="2018-10" db="EMBL/GenBank/DDBJ databases">
        <title>The genome of Streptomyces dangxiongensis Z022.</title>
        <authorList>
            <person name="Zhang B."/>
        </authorList>
    </citation>
    <scope>NUCLEOTIDE SEQUENCE [LARGE SCALE GENOMIC DNA]</scope>
    <source>
        <strain evidence="9 10">Z022</strain>
    </source>
</reference>
<keyword evidence="3 7" id="KW-0812">Transmembrane</keyword>
<evidence type="ECO:0000256" key="2">
    <source>
        <dbReference type="ARBA" id="ARBA00022448"/>
    </source>
</evidence>